<keyword evidence="13" id="KW-1185">Reference proteome</keyword>
<feature type="domain" description="FAD/NAD(P)-binding" evidence="11">
    <location>
        <begin position="374"/>
        <end position="625"/>
    </location>
</feature>
<evidence type="ECO:0000259" key="11">
    <source>
        <dbReference type="Pfam" id="PF07992"/>
    </source>
</evidence>
<dbReference type="InterPro" id="IPR013785">
    <property type="entry name" value="Aldolase_TIM"/>
</dbReference>
<name>A0A1D7UYZ6_9LEPT</name>
<evidence type="ECO:0000259" key="10">
    <source>
        <dbReference type="Pfam" id="PF00724"/>
    </source>
</evidence>
<evidence type="ECO:0000256" key="4">
    <source>
        <dbReference type="ARBA" id="ARBA00022630"/>
    </source>
</evidence>
<dbReference type="GO" id="GO:0051536">
    <property type="term" value="F:iron-sulfur cluster binding"/>
    <property type="evidence" value="ECO:0007669"/>
    <property type="project" value="UniProtKB-KW"/>
</dbReference>
<comment type="cofactor">
    <cofactor evidence="2">
        <name>[4Fe-4S] cluster</name>
        <dbReference type="ChEBI" id="CHEBI:49883"/>
    </cofactor>
</comment>
<dbReference type="OrthoDB" id="9772736at2"/>
<dbReference type="SUPFAM" id="SSF51395">
    <property type="entry name" value="FMN-linked oxidoreductases"/>
    <property type="match status" value="1"/>
</dbReference>
<dbReference type="Pfam" id="PF00724">
    <property type="entry name" value="Oxidored_FMN"/>
    <property type="match status" value="1"/>
</dbReference>
<evidence type="ECO:0000256" key="7">
    <source>
        <dbReference type="ARBA" id="ARBA00023002"/>
    </source>
</evidence>
<proteinExistence type="inferred from homology"/>
<reference evidence="12 13" key="1">
    <citation type="submission" date="2016-04" db="EMBL/GenBank/DDBJ databases">
        <title>Complete genome seqeunce of Leptospira alstonii serovar Room22.</title>
        <authorList>
            <person name="Nally J.E."/>
            <person name="Bayles D.O."/>
            <person name="Hurley D."/>
            <person name="Fanning S."/>
            <person name="McMahon B.J."/>
            <person name="Arent Z."/>
        </authorList>
    </citation>
    <scope>NUCLEOTIDE SEQUENCE [LARGE SCALE GENOMIC DNA]</scope>
    <source>
        <strain evidence="12 13">GWTS #1</strain>
    </source>
</reference>
<dbReference type="InterPro" id="IPR036188">
    <property type="entry name" value="FAD/NAD-bd_sf"/>
</dbReference>
<dbReference type="Proteomes" id="UP000094197">
    <property type="component" value="Chromosome 1"/>
</dbReference>
<protein>
    <submittedName>
        <fullName evidence="12">NADPH-dependent 2,4-dienoyl-CoA reductase</fullName>
    </submittedName>
</protein>
<dbReference type="InterPro" id="IPR001155">
    <property type="entry name" value="OxRdtase_FMN_N"/>
</dbReference>
<gene>
    <name evidence="12" type="ORF">A0128_13690</name>
</gene>
<comment type="similarity">
    <text evidence="3">In the N-terminal section; belongs to the NADH:flavin oxidoreductase/NADH oxidase family.</text>
</comment>
<dbReference type="RefSeq" id="WP_069608029.1">
    <property type="nucleotide sequence ID" value="NZ_CP015217.1"/>
</dbReference>
<dbReference type="SUPFAM" id="SSF51905">
    <property type="entry name" value="FAD/NAD(P)-binding domain"/>
    <property type="match status" value="1"/>
</dbReference>
<evidence type="ECO:0000313" key="13">
    <source>
        <dbReference type="Proteomes" id="UP000094197"/>
    </source>
</evidence>
<evidence type="ECO:0000313" key="12">
    <source>
        <dbReference type="EMBL" id="AOP34810.1"/>
    </source>
</evidence>
<dbReference type="AlphaFoldDB" id="A0A1D7UYZ6"/>
<dbReference type="PANTHER" id="PTHR42917">
    <property type="entry name" value="2,4-DIENOYL-COA REDUCTASE"/>
    <property type="match status" value="1"/>
</dbReference>
<dbReference type="GO" id="GO:0046872">
    <property type="term" value="F:metal ion binding"/>
    <property type="evidence" value="ECO:0007669"/>
    <property type="project" value="UniProtKB-KW"/>
</dbReference>
<dbReference type="InterPro" id="IPR051793">
    <property type="entry name" value="NADH:flavin_oxidoreductase"/>
</dbReference>
<evidence type="ECO:0000256" key="1">
    <source>
        <dbReference type="ARBA" id="ARBA00001917"/>
    </source>
</evidence>
<keyword evidence="6" id="KW-0479">Metal-binding</keyword>
<dbReference type="Gene3D" id="3.40.50.720">
    <property type="entry name" value="NAD(P)-binding Rossmann-like Domain"/>
    <property type="match status" value="1"/>
</dbReference>
<dbReference type="EMBL" id="CP015217">
    <property type="protein sequence ID" value="AOP34810.1"/>
    <property type="molecule type" value="Genomic_DNA"/>
</dbReference>
<dbReference type="CDD" id="cd02930">
    <property type="entry name" value="DCR_FMN"/>
    <property type="match status" value="1"/>
</dbReference>
<dbReference type="Gene3D" id="3.50.50.60">
    <property type="entry name" value="FAD/NAD(P)-binding domain"/>
    <property type="match status" value="1"/>
</dbReference>
<dbReference type="PRINTS" id="PR00368">
    <property type="entry name" value="FADPNR"/>
</dbReference>
<dbReference type="GO" id="GO:0010181">
    <property type="term" value="F:FMN binding"/>
    <property type="evidence" value="ECO:0007669"/>
    <property type="project" value="InterPro"/>
</dbReference>
<sequence length="674" mass="73803">MEKAFQSVKIGNSTIPNRFIMGSMHLGLEGKIGTAERMAAFYGKRFDGGVGLIVTGGIGVNEEARGSKHFFNIQNEEHASELQKMNSLLKGQGIMCAQLFHAGRYAFDRNCVAPSAIRAPINRYIPRALTEEECWKTVEDFGLAAKLAKETGFGAVEIMGSEGYLINQFFSAVTNQRDDHFGGDSKRRMNMAVEVLRSVIKNLPDGFPVIFRMSGIDLIPGNPTFEEVCLLAQTLQKENVSALNIGIGWHESRIPTISQLVPRGAWANIAGKIKEQTPGLPIIASNRVNDPITAQRIFENKQADIISMARPFLADAKIVKKIQTGMSNRINTCIACNQSCLDHAFIDKSVSCLVNPQAVNELEYEIHSPIKPQKVVVIGSGPGGLEAARASASLGHKVILIEKSDQLGGQFNLASNIPGKSEFKETIRYFQNELPALGVEMRLNTDCNLELLNEIDPDAIIFATGVKPREFDLPGIGILPTGNYTDYLTGKFKPGKKVAVIGGGGIGVDVAHKLTEDHDPTLESYSKKYNIDSYTNAVIQPHKSKREVAIFRRNGKHGAGLGPTTFWALKQELEASGVEFFQGLNYKEITNEGLKVILKNGEEVLYPCDSLILCVGQEKESSLYETYRTLYPQKQIFLIGGAKDAKGIDAERAFLDGLNAAFSIGRENKVSQTA</sequence>
<evidence type="ECO:0000256" key="9">
    <source>
        <dbReference type="ARBA" id="ARBA00023014"/>
    </source>
</evidence>
<keyword evidence="9" id="KW-0411">Iron-sulfur</keyword>
<keyword evidence="5" id="KW-0288">FMN</keyword>
<feature type="domain" description="NADH:flavin oxidoreductase/NADH oxidase N-terminal" evidence="10">
    <location>
        <begin position="5"/>
        <end position="327"/>
    </location>
</feature>
<dbReference type="InterPro" id="IPR023753">
    <property type="entry name" value="FAD/NAD-binding_dom"/>
</dbReference>
<comment type="cofactor">
    <cofactor evidence="1">
        <name>FMN</name>
        <dbReference type="ChEBI" id="CHEBI:58210"/>
    </cofactor>
</comment>
<evidence type="ECO:0000256" key="8">
    <source>
        <dbReference type="ARBA" id="ARBA00023004"/>
    </source>
</evidence>
<evidence type="ECO:0000256" key="3">
    <source>
        <dbReference type="ARBA" id="ARBA00011048"/>
    </source>
</evidence>
<evidence type="ECO:0000256" key="5">
    <source>
        <dbReference type="ARBA" id="ARBA00022643"/>
    </source>
</evidence>
<keyword evidence="7" id="KW-0560">Oxidoreductase</keyword>
<keyword evidence="8" id="KW-0408">Iron</keyword>
<dbReference type="Pfam" id="PF07992">
    <property type="entry name" value="Pyr_redox_2"/>
    <property type="match status" value="1"/>
</dbReference>
<keyword evidence="4" id="KW-0285">Flavoprotein</keyword>
<accession>A0A1D7UYZ6</accession>
<organism evidence="12 13">
    <name type="scientific">Leptospira tipperaryensis</name>
    <dbReference type="NCBI Taxonomy" id="2564040"/>
    <lineage>
        <taxon>Bacteria</taxon>
        <taxon>Pseudomonadati</taxon>
        <taxon>Spirochaetota</taxon>
        <taxon>Spirochaetia</taxon>
        <taxon>Leptospirales</taxon>
        <taxon>Leptospiraceae</taxon>
        <taxon>Leptospira</taxon>
    </lineage>
</organism>
<evidence type="ECO:0000256" key="2">
    <source>
        <dbReference type="ARBA" id="ARBA00001966"/>
    </source>
</evidence>
<evidence type="ECO:0000256" key="6">
    <source>
        <dbReference type="ARBA" id="ARBA00022723"/>
    </source>
</evidence>
<dbReference type="GO" id="GO:0016491">
    <property type="term" value="F:oxidoreductase activity"/>
    <property type="evidence" value="ECO:0007669"/>
    <property type="project" value="UniProtKB-KW"/>
</dbReference>
<dbReference type="PANTHER" id="PTHR42917:SF2">
    <property type="entry name" value="2,4-DIENOYL-COA REDUCTASE [(2E)-ENOYL-COA-PRODUCING]"/>
    <property type="match status" value="1"/>
</dbReference>
<dbReference type="KEGG" id="laj:A0128_13690"/>
<dbReference type="Gene3D" id="3.20.20.70">
    <property type="entry name" value="Aldolase class I"/>
    <property type="match status" value="1"/>
</dbReference>
<dbReference type="PRINTS" id="PR00469">
    <property type="entry name" value="PNDRDTASEII"/>
</dbReference>